<keyword evidence="1" id="KW-0175">Coiled coil</keyword>
<feature type="region of interest" description="Disordered" evidence="2">
    <location>
        <begin position="655"/>
        <end position="707"/>
    </location>
</feature>
<gene>
    <name evidence="3" type="ORF">AC579_3774</name>
</gene>
<dbReference type="OrthoDB" id="2103031at2759"/>
<protein>
    <submittedName>
        <fullName evidence="3">Uncharacterized protein</fullName>
    </submittedName>
</protein>
<evidence type="ECO:0000256" key="1">
    <source>
        <dbReference type="SAM" id="Coils"/>
    </source>
</evidence>
<evidence type="ECO:0000256" key="2">
    <source>
        <dbReference type="SAM" id="MobiDB-lite"/>
    </source>
</evidence>
<comment type="caution">
    <text evidence="3">The sequence shown here is derived from an EMBL/GenBank/DDBJ whole genome shotgun (WGS) entry which is preliminary data.</text>
</comment>
<accession>A0A139INN9</accession>
<sequence>MGWFESWSGAGKSTNDPYSKLDPRLRDFLEKESPSHQAGGSADSPSRSAPVSQTTHAAPNTYRSQLGLTSAGVGFKNQETIAEDRPSVPAESLFQDGRYAHLWKNYRPQTEAEGAGKTDQDRLADVITEYKNRKADIGRAALENCVEYQLAERDCLTNGSLWKKMSMCREESKEFNRCYTMQARFLSALGYLSAQQSAEEEEKIQMHSDKLYHEMLERERVQQEAARQGREEEQLPSLMDPEKTMKALGPDSSWARSRQRALEMGMSTNLSSYTPEKQDEIKKRIEGLPPRAKELELQLIAAEARSQMDYAERLVENMETEKRHREERRERGKETIGDTLRRLWVKHKQLAPSPSTTTFGAVINNGSMSTASSPKHNRNERHLQRQRGAGARNLTTSFGFVLGLPLDLPAQPVADSIEPPAKRRKVCRESGNVRGNAANYAEVSPEREKSIHELQPTSGSRCRPRLNTLPVEKDVLAKLQTGEGFVETRPVVGKRGRPRKVCVRDEFTVTDTVAVTPGLVSAVAEIRDAPAPLKKRRGRPRKTIPLSLNKDPAATRDEFAKATHLPVKKRGRPKNVFATAAEIAALNQDFASADSGKLIAHNFSIVPPDLQQGQAQQLLKPLATERLAVRPRRQAATSAMSKMLAVFIEEELPVDSKRREPTDESTKRQRRTAPTASTSNRLKRSDSSYTIREDTVGAPTGLKDPERAWQLRAKDNASPGRKPLAAAEVNSMTIEARPSKALVKECGPRQRRPKQVVLAAGKDNDHKQTQILQ</sequence>
<evidence type="ECO:0000313" key="4">
    <source>
        <dbReference type="Proteomes" id="UP000073492"/>
    </source>
</evidence>
<dbReference type="GO" id="GO:0003677">
    <property type="term" value="F:DNA binding"/>
    <property type="evidence" value="ECO:0007669"/>
    <property type="project" value="InterPro"/>
</dbReference>
<feature type="region of interest" description="Disordered" evidence="2">
    <location>
        <begin position="437"/>
        <end position="465"/>
    </location>
</feature>
<evidence type="ECO:0000313" key="3">
    <source>
        <dbReference type="EMBL" id="KXT16339.1"/>
    </source>
</evidence>
<dbReference type="SMART" id="SM00384">
    <property type="entry name" value="AT_hook"/>
    <property type="match status" value="3"/>
</dbReference>
<reference evidence="3 4" key="1">
    <citation type="submission" date="2015-07" db="EMBL/GenBank/DDBJ databases">
        <title>Comparative genomics of the Sigatoka disease complex on banana suggests a link between parallel evolutionary changes in Pseudocercospora fijiensis and Pseudocercospora eumusae and increased virulence on the banana host.</title>
        <authorList>
            <person name="Chang T.-C."/>
            <person name="Salvucci A."/>
            <person name="Crous P.W."/>
            <person name="Stergiopoulos I."/>
        </authorList>
    </citation>
    <scope>NUCLEOTIDE SEQUENCE [LARGE SCALE GENOMIC DNA]</scope>
    <source>
        <strain evidence="3 4">CBS 116634</strain>
    </source>
</reference>
<feature type="coiled-coil region" evidence="1">
    <location>
        <begin position="301"/>
        <end position="331"/>
    </location>
</feature>
<feature type="compositionally biased region" description="Basic and acidic residues" evidence="2">
    <location>
        <begin position="19"/>
        <end position="34"/>
    </location>
</feature>
<name>A0A139INN9_9PEZI</name>
<feature type="region of interest" description="Disordered" evidence="2">
    <location>
        <begin position="740"/>
        <end position="773"/>
    </location>
</feature>
<dbReference type="AlphaFoldDB" id="A0A139INN9"/>
<feature type="region of interest" description="Disordered" evidence="2">
    <location>
        <begin position="1"/>
        <end position="64"/>
    </location>
</feature>
<keyword evidence="4" id="KW-1185">Reference proteome</keyword>
<feature type="compositionally biased region" description="Basic and acidic residues" evidence="2">
    <location>
        <begin position="683"/>
        <end position="695"/>
    </location>
</feature>
<dbReference type="Proteomes" id="UP000073492">
    <property type="component" value="Unassembled WGS sequence"/>
</dbReference>
<dbReference type="InterPro" id="IPR017956">
    <property type="entry name" value="AT_hook_DNA-bd_motif"/>
</dbReference>
<feature type="compositionally biased region" description="Basic and acidic residues" evidence="2">
    <location>
        <begin position="762"/>
        <end position="773"/>
    </location>
</feature>
<proteinExistence type="predicted"/>
<dbReference type="EMBL" id="LFZO01000039">
    <property type="protein sequence ID" value="KXT16339.1"/>
    <property type="molecule type" value="Genomic_DNA"/>
</dbReference>
<feature type="compositionally biased region" description="Polar residues" evidence="2">
    <location>
        <begin position="35"/>
        <end position="64"/>
    </location>
</feature>
<feature type="compositionally biased region" description="Basic and acidic residues" evidence="2">
    <location>
        <begin position="655"/>
        <end position="667"/>
    </location>
</feature>
<organism evidence="3 4">
    <name type="scientific">Pseudocercospora musae</name>
    <dbReference type="NCBI Taxonomy" id="113226"/>
    <lineage>
        <taxon>Eukaryota</taxon>
        <taxon>Fungi</taxon>
        <taxon>Dikarya</taxon>
        <taxon>Ascomycota</taxon>
        <taxon>Pezizomycotina</taxon>
        <taxon>Dothideomycetes</taxon>
        <taxon>Dothideomycetidae</taxon>
        <taxon>Mycosphaerellales</taxon>
        <taxon>Mycosphaerellaceae</taxon>
        <taxon>Pseudocercospora</taxon>
    </lineage>
</organism>